<dbReference type="EMBL" id="AWUE01007612">
    <property type="protein sequence ID" value="OMP12702.1"/>
    <property type="molecule type" value="Genomic_DNA"/>
</dbReference>
<reference evidence="2" key="3">
    <citation type="journal article" date="2017" name="Nat. Plants">
        <title>Comparative genomics of two jute species and insight into fibre biogenesis.</title>
        <authorList>
            <person name="Islam M.S."/>
            <person name="Saito J.A."/>
            <person name="Emdad E.M."/>
            <person name="Ahmed B."/>
            <person name="Islam M.M."/>
            <person name="Halim A."/>
            <person name="Hossen Q.M."/>
            <person name="Hossain M.Z."/>
            <person name="Ahmed R."/>
            <person name="Hossain M.S."/>
            <person name="Kabir S.M."/>
            <person name="Khan M.S."/>
            <person name="Khan M.M."/>
            <person name="Hasan R."/>
            <person name="Aktar N."/>
            <person name="Honi U."/>
            <person name="Islam R."/>
            <person name="Rashid M.M."/>
            <person name="Wan X."/>
            <person name="Hou S."/>
            <person name="Haque T."/>
            <person name="Azam M.S."/>
            <person name="Moosa M.M."/>
            <person name="Elias S.M."/>
            <person name="Hasan A.M."/>
            <person name="Mahmood N."/>
            <person name="Shafiuddin M."/>
            <person name="Shahid S."/>
            <person name="Shommu N.S."/>
            <person name="Jahan S."/>
            <person name="Roy S."/>
            <person name="Chowdhury A."/>
            <person name="Akhand A.I."/>
            <person name="Nisho G.M."/>
            <person name="Uddin K.S."/>
            <person name="Rabeya T."/>
            <person name="Hoque S.M."/>
            <person name="Snigdha A.R."/>
            <person name="Mortoza S."/>
            <person name="Matin S.A."/>
            <person name="Islam M.K."/>
            <person name="Lashkar M.Z."/>
            <person name="Zaman M."/>
            <person name="Yuryev A."/>
            <person name="Uddin M.K."/>
            <person name="Rahman M.S."/>
            <person name="Haque M.S."/>
            <person name="Alam M.M."/>
            <person name="Khan H."/>
            <person name="Alam M."/>
        </authorList>
    </citation>
    <scope>NUCLEOTIDE SEQUENCE</scope>
    <source>
        <tissue evidence="2">Whole seedlings</tissue>
    </source>
</reference>
<evidence type="ECO:0000313" key="3">
    <source>
        <dbReference type="EMBL" id="OMP12702.1"/>
    </source>
</evidence>
<dbReference type="Proteomes" id="UP000187203">
    <property type="component" value="Unassembled WGS sequence"/>
</dbReference>
<evidence type="ECO:0000313" key="4">
    <source>
        <dbReference type="Proteomes" id="UP000187203"/>
    </source>
</evidence>
<organism evidence="2 4">
    <name type="scientific">Corchorus olitorius</name>
    <dbReference type="NCBI Taxonomy" id="93759"/>
    <lineage>
        <taxon>Eukaryota</taxon>
        <taxon>Viridiplantae</taxon>
        <taxon>Streptophyta</taxon>
        <taxon>Embryophyta</taxon>
        <taxon>Tracheophyta</taxon>
        <taxon>Spermatophyta</taxon>
        <taxon>Magnoliopsida</taxon>
        <taxon>eudicotyledons</taxon>
        <taxon>Gunneridae</taxon>
        <taxon>Pentapetalae</taxon>
        <taxon>rosids</taxon>
        <taxon>malvids</taxon>
        <taxon>Malvales</taxon>
        <taxon>Malvaceae</taxon>
        <taxon>Grewioideae</taxon>
        <taxon>Apeibeae</taxon>
        <taxon>Corchorus</taxon>
    </lineage>
</organism>
<sequence length="92" mass="10556">MDKNSALEASIAKRSNEIAQLRAEQRPLTLEIEKLEATLQALKVKDKAITRELREFEIDRFMWNYELNHNLKDKKKATEASTSKGLPADILS</sequence>
<keyword evidence="4" id="KW-1185">Reference proteome</keyword>
<reference evidence="2" key="2">
    <citation type="submission" date="2013-09" db="EMBL/GenBank/DDBJ databases">
        <authorList>
            <person name="Alam M."/>
            <person name="Haque M.S."/>
            <person name="Islam M.S."/>
            <person name="Emdad E.M."/>
            <person name="Islam M.M."/>
            <person name="Ahmed B."/>
            <person name="Halim A."/>
            <person name="Hossen Q.M.M."/>
            <person name="Hossain M.Z."/>
            <person name="Ahmed R."/>
            <person name="Khan M.M."/>
            <person name="Islam R."/>
            <person name="Rashid M.M."/>
            <person name="Khan S.A."/>
            <person name="Rahman M.S."/>
            <person name="Alam M."/>
            <person name="Yahiya A.S."/>
            <person name="Khan M.S."/>
            <person name="Azam M.S."/>
            <person name="Haque T."/>
            <person name="Lashkar M.Z.H."/>
            <person name="Akhand A.I."/>
            <person name="Morshed G."/>
            <person name="Roy S."/>
            <person name="Uddin K.S."/>
            <person name="Rabeya T."/>
            <person name="Hossain A.S."/>
            <person name="Chowdhury A."/>
            <person name="Snigdha A.R."/>
            <person name="Mortoza M.S."/>
            <person name="Matin S.A."/>
            <person name="Hoque S.M.E."/>
            <person name="Islam M.K."/>
            <person name="Roy D.K."/>
            <person name="Haider R."/>
            <person name="Moosa M.M."/>
            <person name="Elias S.M."/>
            <person name="Hasan A.M."/>
            <person name="Jahan S."/>
            <person name="Shafiuddin M."/>
            <person name="Mahmood N."/>
            <person name="Shommy N.S."/>
        </authorList>
    </citation>
    <scope>NUCLEOTIDE SEQUENCE</scope>
    <source>
        <tissue evidence="2">Whole seedlings</tissue>
    </source>
</reference>
<accession>A0A1R3KZZ0</accession>
<comment type="caution">
    <text evidence="2">The sequence shown here is derived from an EMBL/GenBank/DDBJ whole genome shotgun (WGS) entry which is preliminary data.</text>
</comment>
<dbReference type="AlphaFoldDB" id="A0A1R3KZZ0"/>
<proteinExistence type="predicted"/>
<feature type="coiled-coil region" evidence="1">
    <location>
        <begin position="4"/>
        <end position="52"/>
    </location>
</feature>
<evidence type="ECO:0000256" key="1">
    <source>
        <dbReference type="SAM" id="Coils"/>
    </source>
</evidence>
<protein>
    <submittedName>
        <fullName evidence="2">E3 ubiquitin-protein ligase TRAF7</fullName>
    </submittedName>
</protein>
<evidence type="ECO:0000313" key="2">
    <source>
        <dbReference type="EMBL" id="OMP12617.1"/>
    </source>
</evidence>
<dbReference type="EMBL" id="AWUE01008644">
    <property type="protein sequence ID" value="OMP12617.1"/>
    <property type="molecule type" value="Genomic_DNA"/>
</dbReference>
<name>A0A1R3KZZ0_9ROSI</name>
<dbReference type="OrthoDB" id="1751421at2759"/>
<gene>
    <name evidence="3" type="ORF">COLO4_02855</name>
    <name evidence="2" type="ORF">COLO4_02953</name>
</gene>
<reference evidence="4" key="1">
    <citation type="submission" date="2013-09" db="EMBL/GenBank/DDBJ databases">
        <title>Corchorus olitorius genome sequencing.</title>
        <authorList>
            <person name="Alam M."/>
            <person name="Haque M.S."/>
            <person name="Islam M.S."/>
            <person name="Emdad E.M."/>
            <person name="Islam M.M."/>
            <person name="Ahmed B."/>
            <person name="Halim A."/>
            <person name="Hossen Q.M.M."/>
            <person name="Hossain M.Z."/>
            <person name="Ahmed R."/>
            <person name="Khan M.M."/>
            <person name="Islam R."/>
            <person name="Rashid M.M."/>
            <person name="Khan S.A."/>
            <person name="Rahman M.S."/>
            <person name="Alam M."/>
            <person name="Yahiya A.S."/>
            <person name="Khan M.S."/>
            <person name="Azam M.S."/>
            <person name="Haque T."/>
            <person name="Lashkar M.Z.H."/>
            <person name="Akhand A.I."/>
            <person name="Morshed G."/>
            <person name="Roy S."/>
            <person name="Uddin K.S."/>
            <person name="Rabeya T."/>
            <person name="Hossain A.S."/>
            <person name="Chowdhury A."/>
            <person name="Snigdha A.R."/>
            <person name="Mortoza M.S."/>
            <person name="Matin S.A."/>
            <person name="Hoque S.M.E."/>
            <person name="Islam M.K."/>
            <person name="Roy D.K."/>
            <person name="Haider R."/>
            <person name="Moosa M.M."/>
            <person name="Elias S.M."/>
            <person name="Hasan A.M."/>
            <person name="Jahan S."/>
            <person name="Shafiuddin M."/>
            <person name="Mahmood N."/>
            <person name="Shommy N.S."/>
        </authorList>
    </citation>
    <scope>NUCLEOTIDE SEQUENCE [LARGE SCALE GENOMIC DNA]</scope>
    <source>
        <strain evidence="4">cv. O-4</strain>
    </source>
</reference>
<keyword evidence="1" id="KW-0175">Coiled coil</keyword>